<keyword evidence="4" id="KW-0472">Membrane</keyword>
<dbReference type="GO" id="GO:0007156">
    <property type="term" value="P:homophilic cell adhesion via plasma membrane adhesion molecules"/>
    <property type="evidence" value="ECO:0007669"/>
    <property type="project" value="InterPro"/>
</dbReference>
<accession>A0A1J8PRU2</accession>
<dbReference type="InterPro" id="IPR020894">
    <property type="entry name" value="Cadherin_CS"/>
</dbReference>
<dbReference type="OrthoDB" id="10020864at2"/>
<dbReference type="PROSITE" id="PS50268">
    <property type="entry name" value="CADHERIN_2"/>
    <property type="match status" value="1"/>
</dbReference>
<evidence type="ECO:0000256" key="1">
    <source>
        <dbReference type="ARBA" id="ARBA00004370"/>
    </source>
</evidence>
<dbReference type="InterPro" id="IPR002126">
    <property type="entry name" value="Cadherin-like_dom"/>
</dbReference>
<dbReference type="AlphaFoldDB" id="A0A1J8PRU2"/>
<dbReference type="GO" id="GO:0005509">
    <property type="term" value="F:calcium ion binding"/>
    <property type="evidence" value="ECO:0007669"/>
    <property type="project" value="InterPro"/>
</dbReference>
<feature type="domain" description="Cadherin" evidence="6">
    <location>
        <begin position="268"/>
        <end position="338"/>
    </location>
</feature>
<evidence type="ECO:0000259" key="6">
    <source>
        <dbReference type="PROSITE" id="PS50268"/>
    </source>
</evidence>
<gene>
    <name evidence="7" type="ORF">BGC33_05970</name>
</gene>
<feature type="signal peptide" evidence="5">
    <location>
        <begin position="1"/>
        <end position="22"/>
    </location>
</feature>
<evidence type="ECO:0000313" key="7">
    <source>
        <dbReference type="EMBL" id="OJA03648.1"/>
    </source>
</evidence>
<evidence type="ECO:0000256" key="3">
    <source>
        <dbReference type="ARBA" id="ARBA00022837"/>
    </source>
</evidence>
<evidence type="ECO:0000256" key="2">
    <source>
        <dbReference type="ARBA" id="ARBA00022737"/>
    </source>
</evidence>
<proteinExistence type="predicted"/>
<evidence type="ECO:0000256" key="4">
    <source>
        <dbReference type="ARBA" id="ARBA00023136"/>
    </source>
</evidence>
<evidence type="ECO:0000256" key="5">
    <source>
        <dbReference type="SAM" id="SignalP"/>
    </source>
</evidence>
<keyword evidence="5" id="KW-0732">Signal</keyword>
<dbReference type="InterPro" id="IPR015919">
    <property type="entry name" value="Cadherin-like_sf"/>
</dbReference>
<comment type="subcellular location">
    <subcellularLocation>
        <location evidence="1">Membrane</location>
    </subcellularLocation>
</comment>
<dbReference type="RefSeq" id="WP_143108620.1">
    <property type="nucleotide sequence ID" value="NZ_MIQH01000363.1"/>
</dbReference>
<feature type="non-terminal residue" evidence="7">
    <location>
        <position position="386"/>
    </location>
</feature>
<comment type="caution">
    <text evidence="7">The sequence shown here is derived from an EMBL/GenBank/DDBJ whole genome shotgun (WGS) entry which is preliminary data.</text>
</comment>
<name>A0A1J8PRU2_9GAMM</name>
<dbReference type="Gene3D" id="2.60.40.60">
    <property type="entry name" value="Cadherins"/>
    <property type="match status" value="1"/>
</dbReference>
<dbReference type="EMBL" id="MIQH01000363">
    <property type="protein sequence ID" value="OJA03648.1"/>
    <property type="molecule type" value="Genomic_DNA"/>
</dbReference>
<dbReference type="GO" id="GO:0005886">
    <property type="term" value="C:plasma membrane"/>
    <property type="evidence" value="ECO:0007669"/>
    <property type="project" value="InterPro"/>
</dbReference>
<feature type="chain" id="PRO_5013221748" description="Cadherin domain-containing protein" evidence="5">
    <location>
        <begin position="23"/>
        <end position="386"/>
    </location>
</feature>
<keyword evidence="2" id="KW-0677">Repeat</keyword>
<dbReference type="SUPFAM" id="SSF49313">
    <property type="entry name" value="Cadherin-like"/>
    <property type="match status" value="1"/>
</dbReference>
<keyword evidence="3" id="KW-0106">Calcium</keyword>
<evidence type="ECO:0000313" key="8">
    <source>
        <dbReference type="Proteomes" id="UP000182798"/>
    </source>
</evidence>
<organism evidence="7 8">
    <name type="scientific">Bathymodiolus thermophilus thioautotrophic gill symbiont</name>
    <dbReference type="NCBI Taxonomy" id="2360"/>
    <lineage>
        <taxon>Bacteria</taxon>
        <taxon>Pseudomonadati</taxon>
        <taxon>Pseudomonadota</taxon>
        <taxon>Gammaproteobacteria</taxon>
        <taxon>sulfur-oxidizing symbionts</taxon>
    </lineage>
</organism>
<reference evidence="8" key="1">
    <citation type="submission" date="2016-09" db="EMBL/GenBank/DDBJ databases">
        <title>Genome Sequence of Bathymodiolus thermophilus sulfur-oxidizing gill endosymbiont.</title>
        <authorList>
            <person name="Ponnudurai R."/>
            <person name="Kleiner M."/>
            <person name="Sayavedra L."/>
            <person name="Thuermer A."/>
            <person name="Felbeck H."/>
            <person name="Schlueter R."/>
            <person name="Schweder T."/>
            <person name="Markert S."/>
        </authorList>
    </citation>
    <scope>NUCLEOTIDE SEQUENCE [LARGE SCALE GENOMIC DNA]</scope>
    <source>
        <strain evidence="8">BAT/CrabSpa'14</strain>
    </source>
</reference>
<sequence length="386" mass="40926">MNIFNRFIITTLLVLSTSQVLALNTIGIANTPLVPAQSRVEAFASFNGLAITAKKKLGVNGNGLKLMVEENHRDDNAGLNTDGCVKDSGRSFADKTSILILCGTGFTGGISYTSELAIVINSLEYFSSSAGSSTRRPDLGNGGTDIVLSGGKDAAPAQAQVTTFTPTSANSTKTYIITINNTLYTTQANASTPIKAIVEALQAKVTANTAITCTEDDSKITCTANTADTAFTYASSVDDSLVITTSNLTIPEETQTVATLTTNKDGTTFSLDGTADNNNLFKIENNVLKFKDSNGIDFDTAQPKVYTIHLKASKNGETDVTKTITITLTDTNDNPPTDITLSNSTLIIVEGVNYFDNDPNHLFLVANLGAIDVDTTNTFTFSLENN</sequence>
<dbReference type="PROSITE" id="PS00232">
    <property type="entry name" value="CADHERIN_1"/>
    <property type="match status" value="1"/>
</dbReference>
<protein>
    <recommendedName>
        <fullName evidence="6">Cadherin domain-containing protein</fullName>
    </recommendedName>
</protein>
<dbReference type="Proteomes" id="UP000182798">
    <property type="component" value="Unassembled WGS sequence"/>
</dbReference>